<reference evidence="3 4" key="1">
    <citation type="submission" date="2017-12" db="EMBL/GenBank/DDBJ databases">
        <title>Genome Sequence of a Multidrug-Resistant Candida haemulonii Isolate from a Patient with Chronic Leg Ulcers in Israel.</title>
        <authorList>
            <person name="Chow N.A."/>
            <person name="Gade L."/>
            <person name="Batra D."/>
            <person name="Rowe L.A."/>
            <person name="Ben-Ami R."/>
            <person name="Loparev V.N."/>
            <person name="Litvintseva A.P."/>
        </authorList>
    </citation>
    <scope>NUCLEOTIDE SEQUENCE [LARGE SCALE GENOMIC DNA]</scope>
    <source>
        <strain evidence="3 4">B11899</strain>
    </source>
</reference>
<dbReference type="OrthoDB" id="8189076at2759"/>
<dbReference type="RefSeq" id="XP_025340497.1">
    <property type="nucleotide sequence ID" value="XM_025487049.1"/>
</dbReference>
<evidence type="ECO:0000313" key="3">
    <source>
        <dbReference type="EMBL" id="PVH19557.1"/>
    </source>
</evidence>
<comment type="caution">
    <text evidence="3">The sequence shown here is derived from an EMBL/GenBank/DDBJ whole genome shotgun (WGS) entry which is preliminary data.</text>
</comment>
<feature type="compositionally biased region" description="Polar residues" evidence="2">
    <location>
        <begin position="116"/>
        <end position="126"/>
    </location>
</feature>
<keyword evidence="1" id="KW-0175">Coiled coil</keyword>
<feature type="region of interest" description="Disordered" evidence="2">
    <location>
        <begin position="99"/>
        <end position="126"/>
    </location>
</feature>
<protein>
    <submittedName>
        <fullName evidence="3">Uncharacterized protein</fullName>
    </submittedName>
</protein>
<evidence type="ECO:0000256" key="1">
    <source>
        <dbReference type="SAM" id="Coils"/>
    </source>
</evidence>
<dbReference type="AlphaFoldDB" id="A0A2V1AMQ5"/>
<dbReference type="VEuPathDB" id="FungiDB:CXQ85_003403"/>
<name>A0A2V1AMQ5_9ASCO</name>
<evidence type="ECO:0000256" key="2">
    <source>
        <dbReference type="SAM" id="MobiDB-lite"/>
    </source>
</evidence>
<sequence length="126" mass="14316">MNELTGPIKIDDIASGKIDSKAIYDELERLKAEVNILRNDMSLFLKQLATIPEKHSQQEYQDALQQRLTQVQNTIKEYCVRYNRLLPIINLSQIKLGQEPETNPKANGSPAKKQGVSPQKNGQKKK</sequence>
<dbReference type="EMBL" id="PKFO01000002">
    <property type="protein sequence ID" value="PVH19557.1"/>
    <property type="molecule type" value="Genomic_DNA"/>
</dbReference>
<dbReference type="GeneID" id="37008734"/>
<feature type="coiled-coil region" evidence="1">
    <location>
        <begin position="20"/>
        <end position="47"/>
    </location>
</feature>
<gene>
    <name evidence="3" type="ORF">CXQ85_003403</name>
</gene>
<organism evidence="3 4">
    <name type="scientific">Candidozyma haemuli</name>
    <dbReference type="NCBI Taxonomy" id="45357"/>
    <lineage>
        <taxon>Eukaryota</taxon>
        <taxon>Fungi</taxon>
        <taxon>Dikarya</taxon>
        <taxon>Ascomycota</taxon>
        <taxon>Saccharomycotina</taxon>
        <taxon>Pichiomycetes</taxon>
        <taxon>Metschnikowiaceae</taxon>
        <taxon>Candidozyma</taxon>
    </lineage>
</organism>
<dbReference type="Proteomes" id="UP000244309">
    <property type="component" value="Unassembled WGS sequence"/>
</dbReference>
<proteinExistence type="predicted"/>
<accession>A0A2V1AMQ5</accession>
<keyword evidence="4" id="KW-1185">Reference proteome</keyword>
<evidence type="ECO:0000313" key="4">
    <source>
        <dbReference type="Proteomes" id="UP000244309"/>
    </source>
</evidence>